<keyword evidence="3" id="KW-1185">Reference proteome</keyword>
<dbReference type="RefSeq" id="WP_353873509.1">
    <property type="nucleotide sequence ID" value="NZ_JBEVCJ010000002.1"/>
</dbReference>
<dbReference type="Pfam" id="PF13302">
    <property type="entry name" value="Acetyltransf_3"/>
    <property type="match status" value="1"/>
</dbReference>
<name>A0ABV2BPX1_9GAMM</name>
<dbReference type="EC" id="2.-.-.-" evidence="2"/>
<dbReference type="InterPro" id="IPR051531">
    <property type="entry name" value="N-acetyltransferase"/>
</dbReference>
<dbReference type="SUPFAM" id="SSF55729">
    <property type="entry name" value="Acyl-CoA N-acyltransferases (Nat)"/>
    <property type="match status" value="1"/>
</dbReference>
<evidence type="ECO:0000313" key="2">
    <source>
        <dbReference type="EMBL" id="MET1253959.1"/>
    </source>
</evidence>
<evidence type="ECO:0000313" key="3">
    <source>
        <dbReference type="Proteomes" id="UP001548189"/>
    </source>
</evidence>
<organism evidence="2 3">
    <name type="scientific">Aliikangiella maris</name>
    <dbReference type="NCBI Taxonomy" id="3162458"/>
    <lineage>
        <taxon>Bacteria</taxon>
        <taxon>Pseudomonadati</taxon>
        <taxon>Pseudomonadota</taxon>
        <taxon>Gammaproteobacteria</taxon>
        <taxon>Oceanospirillales</taxon>
        <taxon>Pleioneaceae</taxon>
        <taxon>Aliikangiella</taxon>
    </lineage>
</organism>
<dbReference type="GO" id="GO:0016740">
    <property type="term" value="F:transferase activity"/>
    <property type="evidence" value="ECO:0007669"/>
    <property type="project" value="UniProtKB-KW"/>
</dbReference>
<feature type="domain" description="N-acetyltransferase" evidence="1">
    <location>
        <begin position="120"/>
        <end position="215"/>
    </location>
</feature>
<dbReference type="PROSITE" id="PS51186">
    <property type="entry name" value="GNAT"/>
    <property type="match status" value="1"/>
</dbReference>
<comment type="caution">
    <text evidence="2">The sequence shown here is derived from an EMBL/GenBank/DDBJ whole genome shotgun (WGS) entry which is preliminary data.</text>
</comment>
<gene>
    <name evidence="2" type="ORF">ABVT43_02355</name>
</gene>
<reference evidence="2 3" key="1">
    <citation type="submission" date="2024-06" db="EMBL/GenBank/DDBJ databases">
        <authorList>
            <person name="Li F."/>
        </authorList>
    </citation>
    <scope>NUCLEOTIDE SEQUENCE [LARGE SCALE GENOMIC DNA]</scope>
    <source>
        <strain evidence="2 3">GXAS 311</strain>
    </source>
</reference>
<dbReference type="PANTHER" id="PTHR43792:SF1">
    <property type="entry name" value="N-ACETYLTRANSFERASE DOMAIN-CONTAINING PROTEIN"/>
    <property type="match status" value="1"/>
</dbReference>
<accession>A0ABV2BPX1</accession>
<proteinExistence type="predicted"/>
<dbReference type="PANTHER" id="PTHR43792">
    <property type="entry name" value="GNAT FAMILY, PUTATIVE (AFU_ORTHOLOGUE AFUA_3G00765)-RELATED-RELATED"/>
    <property type="match status" value="1"/>
</dbReference>
<dbReference type="InterPro" id="IPR000182">
    <property type="entry name" value="GNAT_dom"/>
</dbReference>
<keyword evidence="2" id="KW-0808">Transferase</keyword>
<dbReference type="EMBL" id="JBEVCJ010000002">
    <property type="protein sequence ID" value="MET1253959.1"/>
    <property type="molecule type" value="Genomic_DNA"/>
</dbReference>
<dbReference type="Gene3D" id="3.40.630.30">
    <property type="match status" value="1"/>
</dbReference>
<evidence type="ECO:0000259" key="1">
    <source>
        <dbReference type="PROSITE" id="PS51186"/>
    </source>
</evidence>
<dbReference type="Proteomes" id="UP001548189">
    <property type="component" value="Unassembled WGS sequence"/>
</dbReference>
<protein>
    <submittedName>
        <fullName evidence="2">GNAT family protein</fullName>
        <ecNumber evidence="2">2.-.-.-</ecNumber>
    </submittedName>
</protein>
<sequence>MSNIPKLFEYQPEEPITIPVLVGEKLVLRPCVAADLPAVMAYRTDPANSQYIGNVDDKERVQQIVAQHSSPWRLESGRWNGIIMCEKSVNAASVSELDWQQTKLVVSNESTVDSTLHLYGDLVGEIVFRIDDWENQRAEIGYRLSPKYTGNGYCTEAVKLLVSYLFKHFELHKVIARCDPRNIASYRVMEKVGMVREAHFHQHFLVRGEWTDQLDYSVIRENWRY</sequence>
<dbReference type="InterPro" id="IPR016181">
    <property type="entry name" value="Acyl_CoA_acyltransferase"/>
</dbReference>